<dbReference type="RefSeq" id="WP_189186909.1">
    <property type="nucleotide sequence ID" value="NZ_BMMM01000005.1"/>
</dbReference>
<keyword evidence="2" id="KW-1185">Reference proteome</keyword>
<evidence type="ECO:0000313" key="2">
    <source>
        <dbReference type="Proteomes" id="UP000600365"/>
    </source>
</evidence>
<proteinExistence type="predicted"/>
<accession>A0A917Y3U9</accession>
<comment type="caution">
    <text evidence="1">The sequence shown here is derived from an EMBL/GenBank/DDBJ whole genome shotgun (WGS) entry which is preliminary data.</text>
</comment>
<dbReference type="Proteomes" id="UP000600365">
    <property type="component" value="Unassembled WGS sequence"/>
</dbReference>
<protein>
    <submittedName>
        <fullName evidence="1">Uncharacterized protein</fullName>
    </submittedName>
</protein>
<dbReference type="AlphaFoldDB" id="A0A917Y3U9"/>
<dbReference type="EMBL" id="BMMM01000005">
    <property type="protein sequence ID" value="GGN65104.1"/>
    <property type="molecule type" value="Genomic_DNA"/>
</dbReference>
<reference evidence="1 2" key="1">
    <citation type="journal article" date="2014" name="Int. J. Syst. Evol. Microbiol.">
        <title>Complete genome sequence of Corynebacterium casei LMG S-19264T (=DSM 44701T), isolated from a smear-ripened cheese.</title>
        <authorList>
            <consortium name="US DOE Joint Genome Institute (JGI-PGF)"/>
            <person name="Walter F."/>
            <person name="Albersmeier A."/>
            <person name="Kalinowski J."/>
            <person name="Ruckert C."/>
        </authorList>
    </citation>
    <scope>NUCLEOTIDE SEQUENCE [LARGE SCALE GENOMIC DNA]</scope>
    <source>
        <strain evidence="1 2">CGMCC 4.7111</strain>
    </source>
</reference>
<name>A0A917Y3U9_9ACTN</name>
<evidence type="ECO:0000313" key="1">
    <source>
        <dbReference type="EMBL" id="GGN65104.1"/>
    </source>
</evidence>
<organism evidence="1 2">
    <name type="scientific">Streptomyces albiflavescens</name>
    <dbReference type="NCBI Taxonomy" id="1623582"/>
    <lineage>
        <taxon>Bacteria</taxon>
        <taxon>Bacillati</taxon>
        <taxon>Actinomycetota</taxon>
        <taxon>Actinomycetes</taxon>
        <taxon>Kitasatosporales</taxon>
        <taxon>Streptomycetaceae</taxon>
        <taxon>Streptomyces</taxon>
    </lineage>
</organism>
<gene>
    <name evidence="1" type="ORF">GCM10011579_035250</name>
</gene>
<sequence>MTGCSGEAAEALDRPGDVRLHSGRIARMTPCPRPSTRWSYTRTAFTSISPAAMVPFPGRWQPLRPAAVSAGGVSISPSATEAPVSPSGAAALICRALLSDDLADPGAVRRGDVGRLRLTPGW</sequence>